<gene>
    <name evidence="1" type="ORF">QFC21_005959</name>
</gene>
<protein>
    <submittedName>
        <fullName evidence="1">Uncharacterized protein</fullName>
    </submittedName>
</protein>
<proteinExistence type="predicted"/>
<comment type="caution">
    <text evidence="1">The sequence shown here is derived from an EMBL/GenBank/DDBJ whole genome shotgun (WGS) entry which is preliminary data.</text>
</comment>
<organism evidence="1 2">
    <name type="scientific">Naganishia friedmannii</name>
    <dbReference type="NCBI Taxonomy" id="89922"/>
    <lineage>
        <taxon>Eukaryota</taxon>
        <taxon>Fungi</taxon>
        <taxon>Dikarya</taxon>
        <taxon>Basidiomycota</taxon>
        <taxon>Agaricomycotina</taxon>
        <taxon>Tremellomycetes</taxon>
        <taxon>Filobasidiales</taxon>
        <taxon>Filobasidiaceae</taxon>
        <taxon>Naganishia</taxon>
    </lineage>
</organism>
<reference evidence="1" key="1">
    <citation type="submission" date="2023-04" db="EMBL/GenBank/DDBJ databases">
        <title>Draft Genome sequencing of Naganishia species isolated from polar environments using Oxford Nanopore Technology.</title>
        <authorList>
            <person name="Leo P."/>
            <person name="Venkateswaran K."/>
        </authorList>
    </citation>
    <scope>NUCLEOTIDE SEQUENCE</scope>
    <source>
        <strain evidence="1">MNA-CCFEE 5423</strain>
    </source>
</reference>
<sequence length="849" mass="94268">MFLPIKSLGSTIGLPFLSANEDNQLLFRTGQNGVKRLAAQDIEVDDLKYWQQLLRSPRFPSVSQQSNIPVPSGLKRSWTGGNTVKNGEDPTREALNCVRVLGRVMVVVYENDADGDGVDDAEFYGNATGIPTDAQLRDHFAWNTLWRRNRTDSQRTEPVEGQPRRNTQDETHTATEQKASLAEQLIKCTIDLLFCAGFTIPESLKDQQGDKINYVIWEKGVGSTQNIGSSSDLDKNKSEMLLFLCILVSSTIYTPPHALPYATNRGLQYLTHSLERRLVLSLLCSWLNTSLSTHTSNWGEQLPYNHLLLKSGEDRRTLVKISFMTLLVALDHWEVEPRSPAETPFLGGLPGSSTSSSFAAANVSERETKKSENAFRYFITKLHRKEDFMFILDGILASMAEHTTVRNNVLPGSKRPVTSVSEVFMLFWRLIDLNKRFRAFFAESGKTADVVGYIVLCCLELKDNPAQQGLLRMLSYILQTLSSNRTFGPALNEPLRIAIPSKWIVPGLASDFLIVSILSIATTPGLNSLFPALAITLSNVAPYLQGVGFQTSMKLLQLFKAFSSPGFILADEGHPRLVYYLLEAFNGVLTHRLRENPNIIYAILLHHQDFQKLATFTLTSGLSEIQRKMLARATAAVQSPIDSKEQLRSPFDTTPSAEKAWLSQHDSQDSSDLPYTPVSPYTKESSTTLPLFTPGEAEEDPLASAEENAHRAQAKPLSDKAKGKRRMSSGTIGGDGSEELQQLALQGIGPNGYVPTAEWVASWQKGLPLDTVLITISELLPKVQSIQPLNSGGPNRTVIDYLCAVSLQDVLPPHPVHTPRKFQLWVFADPAFETVERRFHCLAHFPTLG</sequence>
<name>A0ACC2V501_9TREE</name>
<keyword evidence="2" id="KW-1185">Reference proteome</keyword>
<evidence type="ECO:0000313" key="2">
    <source>
        <dbReference type="Proteomes" id="UP001227268"/>
    </source>
</evidence>
<evidence type="ECO:0000313" key="1">
    <source>
        <dbReference type="EMBL" id="KAJ9094420.1"/>
    </source>
</evidence>
<accession>A0ACC2V501</accession>
<dbReference type="EMBL" id="JASBWT010000025">
    <property type="protein sequence ID" value="KAJ9094420.1"/>
    <property type="molecule type" value="Genomic_DNA"/>
</dbReference>
<dbReference type="Proteomes" id="UP001227268">
    <property type="component" value="Unassembled WGS sequence"/>
</dbReference>